<evidence type="ECO:0000313" key="2">
    <source>
        <dbReference type="Proteomes" id="UP001346149"/>
    </source>
</evidence>
<organism evidence="1 2">
    <name type="scientific">Trapa natans</name>
    <name type="common">Water chestnut</name>
    <dbReference type="NCBI Taxonomy" id="22666"/>
    <lineage>
        <taxon>Eukaryota</taxon>
        <taxon>Viridiplantae</taxon>
        <taxon>Streptophyta</taxon>
        <taxon>Embryophyta</taxon>
        <taxon>Tracheophyta</taxon>
        <taxon>Spermatophyta</taxon>
        <taxon>Magnoliopsida</taxon>
        <taxon>eudicotyledons</taxon>
        <taxon>Gunneridae</taxon>
        <taxon>Pentapetalae</taxon>
        <taxon>rosids</taxon>
        <taxon>malvids</taxon>
        <taxon>Myrtales</taxon>
        <taxon>Lythraceae</taxon>
        <taxon>Trapa</taxon>
    </lineage>
</organism>
<proteinExistence type="predicted"/>
<dbReference type="Proteomes" id="UP001346149">
    <property type="component" value="Unassembled WGS sequence"/>
</dbReference>
<dbReference type="EMBL" id="JAXQNO010000024">
    <property type="protein sequence ID" value="KAK4762346.1"/>
    <property type="molecule type" value="Genomic_DNA"/>
</dbReference>
<gene>
    <name evidence="1" type="ORF">SAY86_008114</name>
</gene>
<evidence type="ECO:0000313" key="1">
    <source>
        <dbReference type="EMBL" id="KAK4762346.1"/>
    </source>
</evidence>
<reference evidence="1 2" key="1">
    <citation type="journal article" date="2023" name="Hortic Res">
        <title>Pangenome of water caltrop reveals structural variations and asymmetric subgenome divergence after allopolyploidization.</title>
        <authorList>
            <person name="Zhang X."/>
            <person name="Chen Y."/>
            <person name="Wang L."/>
            <person name="Yuan Y."/>
            <person name="Fang M."/>
            <person name="Shi L."/>
            <person name="Lu R."/>
            <person name="Comes H.P."/>
            <person name="Ma Y."/>
            <person name="Chen Y."/>
            <person name="Huang G."/>
            <person name="Zhou Y."/>
            <person name="Zheng Z."/>
            <person name="Qiu Y."/>
        </authorList>
    </citation>
    <scope>NUCLEOTIDE SEQUENCE [LARGE SCALE GENOMIC DNA]</scope>
    <source>
        <strain evidence="1">F231</strain>
    </source>
</reference>
<keyword evidence="2" id="KW-1185">Reference proteome</keyword>
<accession>A0AAN7QA27</accession>
<sequence length="271" mass="29176">MGGGSMCSHLPKAFSNVLSPSSSSSSMPPPQNFDSIFPASANYSSTSRKPFISRSCSTCQVPVNGGRAGVVQSSRPSMLGTVPSPTEVEWAIAVLQRFLSGISSTGSNINWVRLLGSCDREINISAGLGRVIHAFHMLQAVPSFKRLVISLSSDRAIWEAILNNEAVWNLQESLKSESGISGISEGAGAGAKPHSGLDIFRWFLEILKEKIDELLEKFRSLVDEIFKQQSDRMKATTAGTTTASFQEEVRSSLLLSVVILLIVVLARNCGV</sequence>
<dbReference type="PANTHER" id="PTHR33625">
    <property type="entry name" value="OS08G0179900 PROTEIN"/>
    <property type="match status" value="1"/>
</dbReference>
<protein>
    <submittedName>
        <fullName evidence="1">Uncharacterized protein</fullName>
    </submittedName>
</protein>
<dbReference type="AlphaFoldDB" id="A0AAN7QA27"/>
<dbReference type="PANTHER" id="PTHR33625:SF2">
    <property type="entry name" value="POST-SET DOMAIN-CONTAINING PROTEIN"/>
    <property type="match status" value="1"/>
</dbReference>
<comment type="caution">
    <text evidence="1">The sequence shown here is derived from an EMBL/GenBank/DDBJ whole genome shotgun (WGS) entry which is preliminary data.</text>
</comment>
<name>A0AAN7QA27_TRANT</name>